<accession>A0A0A0D250</accession>
<comment type="caution">
    <text evidence="1">The sequence shown here is derived from an EMBL/GenBank/DDBJ whole genome shotgun (WGS) entry which is preliminary data.</text>
</comment>
<sequence>MSLVEAAIAANRFGFGARPGQLETLADNPWDWLRAQIRQPAAPAGDMPMTKAGMEILIAVQTAPDEDSRKPHQEEARALRDRDRVAHIQAAVTSDTPYRERLVKFWTNHFTVAYVQSYVVPFGGAYENEAIRPYVTGKFRDLLGAVVKHPAMLFYLDNARSVGPNSKFGRKAGVGLNENLGRELMELHTLGVDGGYTQADVRTLAMILTGWTPGRAKDPPGTVFAFRPAGHEPGPKTFLGKTYPEGGQDEGEAALDALAAHPATARHIATQLARHFIADDPPRTAVDRLAKTYLDTGGDLAAVSEALIDSPEAWQHERRKFKSPLDYVVSVARAFDLGDVGPPAVAWVRRLGQQILNAPSPQGWPDRESDWLAPELVMERLEWSYQVIPRLVADQSPLPFAEALVGPTLSEQTKAVLRGAPSQREGIALALLSPEFQRR</sequence>
<protein>
    <submittedName>
        <fullName evidence="1">Uncharacterized protein</fullName>
    </submittedName>
</protein>
<dbReference type="Proteomes" id="UP000029995">
    <property type="component" value="Unassembled WGS sequence"/>
</dbReference>
<dbReference type="OrthoDB" id="9772295at2"/>
<dbReference type="AlphaFoldDB" id="A0A0A0D250"/>
<gene>
    <name evidence="1" type="ORF">P409_24265</name>
</gene>
<dbReference type="Pfam" id="PF08811">
    <property type="entry name" value="DUF1800"/>
    <property type="match status" value="1"/>
</dbReference>
<dbReference type="RefSeq" id="WP_034844696.1">
    <property type="nucleotide sequence ID" value="NZ_JANX01000405.1"/>
</dbReference>
<evidence type="ECO:0000313" key="2">
    <source>
        <dbReference type="Proteomes" id="UP000029995"/>
    </source>
</evidence>
<reference evidence="1 2" key="1">
    <citation type="submission" date="2014-01" db="EMBL/GenBank/DDBJ databases">
        <title>Genome sequence determination for a cystic fibrosis isolate, Inquilinus limosus.</title>
        <authorList>
            <person name="Pino M."/>
            <person name="Di Conza J."/>
            <person name="Gutkind G."/>
        </authorList>
    </citation>
    <scope>NUCLEOTIDE SEQUENCE [LARGE SCALE GENOMIC DNA]</scope>
    <source>
        <strain evidence="1 2">MP06</strain>
    </source>
</reference>
<dbReference type="EMBL" id="JANX01000405">
    <property type="protein sequence ID" value="KGM31943.1"/>
    <property type="molecule type" value="Genomic_DNA"/>
</dbReference>
<dbReference type="InterPro" id="IPR014917">
    <property type="entry name" value="DUF1800"/>
</dbReference>
<name>A0A0A0D250_9PROT</name>
<evidence type="ECO:0000313" key="1">
    <source>
        <dbReference type="EMBL" id="KGM31943.1"/>
    </source>
</evidence>
<organism evidence="1 2">
    <name type="scientific">Inquilinus limosus MP06</name>
    <dbReference type="NCBI Taxonomy" id="1398085"/>
    <lineage>
        <taxon>Bacteria</taxon>
        <taxon>Pseudomonadati</taxon>
        <taxon>Pseudomonadota</taxon>
        <taxon>Alphaproteobacteria</taxon>
        <taxon>Rhodospirillales</taxon>
        <taxon>Rhodospirillaceae</taxon>
        <taxon>Inquilinus</taxon>
    </lineage>
</organism>
<proteinExistence type="predicted"/>